<dbReference type="GO" id="GO:0019706">
    <property type="term" value="F:protein-cysteine S-palmitoyltransferase activity"/>
    <property type="evidence" value="ECO:0007669"/>
    <property type="project" value="UniProtKB-EC"/>
</dbReference>
<dbReference type="RefSeq" id="XP_028880057.1">
    <property type="nucleotide sequence ID" value="XM_029028658.1"/>
</dbReference>
<feature type="transmembrane region" description="Helical" evidence="7">
    <location>
        <begin position="15"/>
        <end position="39"/>
    </location>
</feature>
<evidence type="ECO:0000256" key="5">
    <source>
        <dbReference type="ARBA" id="ARBA00023136"/>
    </source>
</evidence>
<keyword evidence="2 7" id="KW-0808">Transferase</keyword>
<protein>
    <recommendedName>
        <fullName evidence="7">Palmitoyltransferase</fullName>
        <ecNumber evidence="7">2.3.1.225</ecNumber>
    </recommendedName>
</protein>
<dbReference type="PANTHER" id="PTHR22883:SF458">
    <property type="entry name" value="PALMITOYLTRANSFERASE"/>
    <property type="match status" value="1"/>
</dbReference>
<keyword evidence="5 7" id="KW-0472">Membrane</keyword>
<feature type="transmembrane region" description="Helical" evidence="7">
    <location>
        <begin position="88"/>
        <end position="108"/>
    </location>
</feature>
<feature type="compositionally biased region" description="Polar residues" evidence="8">
    <location>
        <begin position="142"/>
        <end position="151"/>
    </location>
</feature>
<dbReference type="STRING" id="67003.A0A1X0NN08"/>
<dbReference type="Proteomes" id="UP000192257">
    <property type="component" value="Unassembled WGS sequence"/>
</dbReference>
<evidence type="ECO:0000256" key="7">
    <source>
        <dbReference type="RuleBase" id="RU079119"/>
    </source>
</evidence>
<evidence type="ECO:0000256" key="4">
    <source>
        <dbReference type="ARBA" id="ARBA00022989"/>
    </source>
</evidence>
<organism evidence="10 11">
    <name type="scientific">Trypanosoma theileri</name>
    <dbReference type="NCBI Taxonomy" id="67003"/>
    <lineage>
        <taxon>Eukaryota</taxon>
        <taxon>Discoba</taxon>
        <taxon>Euglenozoa</taxon>
        <taxon>Kinetoplastea</taxon>
        <taxon>Metakinetoplastina</taxon>
        <taxon>Trypanosomatida</taxon>
        <taxon>Trypanosomatidae</taxon>
        <taxon>Trypanosoma</taxon>
    </lineage>
</organism>
<dbReference type="GO" id="GO:0005783">
    <property type="term" value="C:endoplasmic reticulum"/>
    <property type="evidence" value="ECO:0007669"/>
    <property type="project" value="TreeGrafter"/>
</dbReference>
<evidence type="ECO:0000256" key="3">
    <source>
        <dbReference type="ARBA" id="ARBA00022692"/>
    </source>
</evidence>
<dbReference type="EMBL" id="NBCO01000031">
    <property type="protein sequence ID" value="ORC85991.1"/>
    <property type="molecule type" value="Genomic_DNA"/>
</dbReference>
<comment type="similarity">
    <text evidence="7">Belongs to the DHHC palmitoyltransferase family.</text>
</comment>
<dbReference type="GO" id="GO:0005794">
    <property type="term" value="C:Golgi apparatus"/>
    <property type="evidence" value="ECO:0007669"/>
    <property type="project" value="TreeGrafter"/>
</dbReference>
<dbReference type="VEuPathDB" id="TriTrypDB:TM35_000311770"/>
<keyword evidence="11" id="KW-1185">Reference proteome</keyword>
<dbReference type="InterPro" id="IPR039859">
    <property type="entry name" value="PFA4/ZDH16/20/ERF2-like"/>
</dbReference>
<evidence type="ECO:0000259" key="9">
    <source>
        <dbReference type="Pfam" id="PF01529"/>
    </source>
</evidence>
<dbReference type="GO" id="GO:0016020">
    <property type="term" value="C:membrane"/>
    <property type="evidence" value="ECO:0007669"/>
    <property type="project" value="UniProtKB-SubCell"/>
</dbReference>
<comment type="domain">
    <text evidence="7">The DHHC domain is required for palmitoyltransferase activity.</text>
</comment>
<keyword evidence="4 7" id="KW-1133">Transmembrane helix</keyword>
<comment type="subcellular location">
    <subcellularLocation>
        <location evidence="1">Membrane</location>
        <topology evidence="1">Multi-pass membrane protein</topology>
    </subcellularLocation>
</comment>
<dbReference type="PROSITE" id="PS50216">
    <property type="entry name" value="DHHC"/>
    <property type="match status" value="1"/>
</dbReference>
<name>A0A1X0NN08_9TRYP</name>
<dbReference type="GO" id="GO:0006612">
    <property type="term" value="P:protein targeting to membrane"/>
    <property type="evidence" value="ECO:0007669"/>
    <property type="project" value="TreeGrafter"/>
</dbReference>
<gene>
    <name evidence="10" type="ORF">TM35_000311770</name>
</gene>
<comment type="caution">
    <text evidence="10">The sequence shown here is derived from an EMBL/GenBank/DDBJ whole genome shotgun (WGS) entry which is preliminary data.</text>
</comment>
<feature type="domain" description="Palmitoyltransferase DHHC" evidence="9">
    <location>
        <begin position="225"/>
        <end position="367"/>
    </location>
</feature>
<evidence type="ECO:0000256" key="2">
    <source>
        <dbReference type="ARBA" id="ARBA00022679"/>
    </source>
</evidence>
<dbReference type="InterPro" id="IPR001594">
    <property type="entry name" value="Palmitoyltrfase_DHHC"/>
</dbReference>
<evidence type="ECO:0000313" key="10">
    <source>
        <dbReference type="EMBL" id="ORC85991.1"/>
    </source>
</evidence>
<keyword evidence="3 7" id="KW-0812">Transmembrane</keyword>
<dbReference type="OrthoDB" id="5977743at2759"/>
<accession>A0A1X0NN08</accession>
<reference evidence="10 11" key="1">
    <citation type="submission" date="2017-03" db="EMBL/GenBank/DDBJ databases">
        <title>An alternative strategy for trypanosome survival in the mammalian bloodstream revealed through genome and transcriptome analysis of the ubiquitous bovine parasite Trypanosoma (Megatrypanum) theileri.</title>
        <authorList>
            <person name="Kelly S."/>
            <person name="Ivens A."/>
            <person name="Mott A."/>
            <person name="O'Neill E."/>
            <person name="Emms D."/>
            <person name="Macleod O."/>
            <person name="Voorheis P."/>
            <person name="Matthews J."/>
            <person name="Matthews K."/>
            <person name="Carrington M."/>
        </authorList>
    </citation>
    <scope>NUCLEOTIDE SEQUENCE [LARGE SCALE GENOMIC DNA]</scope>
    <source>
        <strain evidence="10">Edinburgh</strain>
    </source>
</reference>
<evidence type="ECO:0000256" key="8">
    <source>
        <dbReference type="SAM" id="MobiDB-lite"/>
    </source>
</evidence>
<dbReference type="Pfam" id="PF01529">
    <property type="entry name" value="DHHC"/>
    <property type="match status" value="1"/>
</dbReference>
<feature type="transmembrane region" description="Helical" evidence="7">
    <location>
        <begin position="60"/>
        <end position="82"/>
    </location>
</feature>
<evidence type="ECO:0000313" key="11">
    <source>
        <dbReference type="Proteomes" id="UP000192257"/>
    </source>
</evidence>
<dbReference type="EC" id="2.3.1.225" evidence="7"/>
<evidence type="ECO:0000256" key="1">
    <source>
        <dbReference type="ARBA" id="ARBA00004141"/>
    </source>
</evidence>
<feature type="transmembrane region" description="Helical" evidence="7">
    <location>
        <begin position="334"/>
        <end position="358"/>
    </location>
</feature>
<feature type="region of interest" description="Disordered" evidence="8">
    <location>
        <begin position="142"/>
        <end position="178"/>
    </location>
</feature>
<dbReference type="AlphaFoldDB" id="A0A1X0NN08"/>
<keyword evidence="6 7" id="KW-0012">Acyltransferase</keyword>
<sequence>MGPTRYHRDGVVGQLYRLLMDCPGMCCGCCCGLFFGCSYARGRRKWNRCTEHTFHERNSFMVIFYILLVWSVEFLYLVFALPYLEASLLSKFISIGLVVLSEWFYLLAVCADPGVITAAEEQESQRLFFTNAAEKKRKELNSHLQQKQKSIPSGKSLLKGGKEKEEKEKNEGKRSFLLSPEAETRQNQKYILDGILYGIGNHTVMGLRNGTIGPPQDPAKAIGIMCVTCHVPRPSRSKHCRLCDRCVRRFDHHCPWINNDVAEGTHRWFLLFLVMHAMSCAWASWDLCAIMKGFLVRHRAWGWVLYLGNGRVYHLRLLDYIAILVTHQTLPACLLFFAVMIGLVLWAFWAYQMSFVLYNLTTNDMMKIDTAVDILTSLPSLEAVYREALNVQRQLEMVAARPPRSLQKKLKSPPENVEPNSKADKAYRNGVRKLLLYDLKGLFDRGMWNNLMEVMFPYS</sequence>
<proteinExistence type="inferred from homology"/>
<dbReference type="PANTHER" id="PTHR22883">
    <property type="entry name" value="ZINC FINGER DHHC DOMAIN CONTAINING PROTEIN"/>
    <property type="match status" value="1"/>
</dbReference>
<feature type="region of interest" description="Disordered" evidence="8">
    <location>
        <begin position="402"/>
        <end position="423"/>
    </location>
</feature>
<dbReference type="GeneID" id="39988438"/>
<evidence type="ECO:0000256" key="6">
    <source>
        <dbReference type="ARBA" id="ARBA00023315"/>
    </source>
</evidence>
<feature type="transmembrane region" description="Helical" evidence="7">
    <location>
        <begin position="268"/>
        <end position="285"/>
    </location>
</feature>
<feature type="compositionally biased region" description="Basic and acidic residues" evidence="8">
    <location>
        <begin position="160"/>
        <end position="174"/>
    </location>
</feature>
<comment type="catalytic activity">
    <reaction evidence="7">
        <text>L-cysteinyl-[protein] + hexadecanoyl-CoA = S-hexadecanoyl-L-cysteinyl-[protein] + CoA</text>
        <dbReference type="Rhea" id="RHEA:36683"/>
        <dbReference type="Rhea" id="RHEA-COMP:10131"/>
        <dbReference type="Rhea" id="RHEA-COMP:11032"/>
        <dbReference type="ChEBI" id="CHEBI:29950"/>
        <dbReference type="ChEBI" id="CHEBI:57287"/>
        <dbReference type="ChEBI" id="CHEBI:57379"/>
        <dbReference type="ChEBI" id="CHEBI:74151"/>
        <dbReference type="EC" id="2.3.1.225"/>
    </reaction>
</comment>